<accession>A0ABV7ZJT5</accession>
<evidence type="ECO:0000256" key="1">
    <source>
        <dbReference type="SAM" id="Coils"/>
    </source>
</evidence>
<evidence type="ECO:0008006" key="4">
    <source>
        <dbReference type="Google" id="ProtNLM"/>
    </source>
</evidence>
<keyword evidence="1" id="KW-0175">Coiled coil</keyword>
<evidence type="ECO:0000313" key="2">
    <source>
        <dbReference type="EMBL" id="MFC3848529.1"/>
    </source>
</evidence>
<evidence type="ECO:0000313" key="3">
    <source>
        <dbReference type="Proteomes" id="UP001595783"/>
    </source>
</evidence>
<gene>
    <name evidence="2" type="ORF">ACFOPX_08430</name>
</gene>
<dbReference type="Proteomes" id="UP001595783">
    <property type="component" value="Unassembled WGS sequence"/>
</dbReference>
<dbReference type="RefSeq" id="WP_382262866.1">
    <property type="nucleotide sequence ID" value="NZ_JBHRZO010000074.1"/>
</dbReference>
<name>A0ABV7ZJT5_9HELI</name>
<sequence>LSEVRHALEGNTSLLVQSILHGGDLEREINNIVRPVLLAAIQRKLIGISCDVIEDFEMSIQGVAFDMEQIQTWADHLKGFVESSCFAAITALEDMRKQEHEDKKEDKSKSKNELSTAVATTTLAYQLGKLSLKTQPIVGAVLNALLLVLPGIFSKFTQIKKEEVLREKIANQVIPSILAQIRPKLNAYFDTQIAHVITQTGQIFSDKIAQKQSEIKEAQKEHPQQDTQARVRALEEQMQILENLSQQYLKE</sequence>
<comment type="caution">
    <text evidence="2">The sequence shown here is derived from an EMBL/GenBank/DDBJ whole genome shotgun (WGS) entry which is preliminary data.</text>
</comment>
<feature type="non-terminal residue" evidence="2">
    <location>
        <position position="1"/>
    </location>
</feature>
<dbReference type="EMBL" id="JBHRZO010000074">
    <property type="protein sequence ID" value="MFC3848529.1"/>
    <property type="molecule type" value="Genomic_DNA"/>
</dbReference>
<keyword evidence="3" id="KW-1185">Reference proteome</keyword>
<proteinExistence type="predicted"/>
<feature type="coiled-coil region" evidence="1">
    <location>
        <begin position="208"/>
        <end position="251"/>
    </location>
</feature>
<protein>
    <recommendedName>
        <fullName evidence="4">GTPase</fullName>
    </recommendedName>
</protein>
<reference evidence="3" key="1">
    <citation type="journal article" date="2019" name="Int. J. Syst. Evol. Microbiol.">
        <title>The Global Catalogue of Microorganisms (GCM) 10K type strain sequencing project: providing services to taxonomists for standard genome sequencing and annotation.</title>
        <authorList>
            <consortium name="The Broad Institute Genomics Platform"/>
            <consortium name="The Broad Institute Genome Sequencing Center for Infectious Disease"/>
            <person name="Wu L."/>
            <person name="Ma J."/>
        </authorList>
    </citation>
    <scope>NUCLEOTIDE SEQUENCE [LARGE SCALE GENOMIC DNA]</scope>
    <source>
        <strain evidence="3">CCUG 53816</strain>
    </source>
</reference>
<organism evidence="2 3">
    <name type="scientific">Helicobacter baculiformis</name>
    <dbReference type="NCBI Taxonomy" id="427351"/>
    <lineage>
        <taxon>Bacteria</taxon>
        <taxon>Pseudomonadati</taxon>
        <taxon>Campylobacterota</taxon>
        <taxon>Epsilonproteobacteria</taxon>
        <taxon>Campylobacterales</taxon>
        <taxon>Helicobacteraceae</taxon>
        <taxon>Helicobacter</taxon>
    </lineage>
</organism>